<dbReference type="AlphaFoldDB" id="A0A7C9AK67"/>
<dbReference type="GO" id="GO:0140999">
    <property type="term" value="F:histone H3K4 trimethyltransferase activity"/>
    <property type="evidence" value="ECO:0007669"/>
    <property type="project" value="UniProtKB-EC"/>
</dbReference>
<organism evidence="1">
    <name type="scientific">Opuntia streptacantha</name>
    <name type="common">Prickly pear cactus</name>
    <name type="synonym">Opuntia cardona</name>
    <dbReference type="NCBI Taxonomy" id="393608"/>
    <lineage>
        <taxon>Eukaryota</taxon>
        <taxon>Viridiplantae</taxon>
        <taxon>Streptophyta</taxon>
        <taxon>Embryophyta</taxon>
        <taxon>Tracheophyta</taxon>
        <taxon>Spermatophyta</taxon>
        <taxon>Magnoliopsida</taxon>
        <taxon>eudicotyledons</taxon>
        <taxon>Gunneridae</taxon>
        <taxon>Pentapetalae</taxon>
        <taxon>Caryophyllales</taxon>
        <taxon>Cactineae</taxon>
        <taxon>Cactaceae</taxon>
        <taxon>Opuntioideae</taxon>
        <taxon>Opuntia</taxon>
    </lineage>
</organism>
<sequence>MEYMEVGDPVSCCEKIEGLLSQGMLNQHLEGSRGVSCMDFRLSPLHHLSLNACTTLYSTYKIRASQSFDGKQIHSFDMSRMSAAYSLLLAGATQHLFLYEPSCITSAATFWINAGESLLCLARSSFWNSCTNCVLENHLPISNLNCPRCLLMEKFELDFSSIQTRKREFDAMSREFFMCVSIMTPKVWSFLVQDCQYLKAIIDPIDFSWLGYLRASCIWDHNTQLLHHNFNLGSESSFNLDSESGVEGGLVKCIDGELVNERRTSIFELGVHCLLYGGYLSCICYGHHQHRTDYIRNVLHS</sequence>
<accession>A0A7C9AK67</accession>
<keyword evidence="1" id="KW-0808">Transferase</keyword>
<reference evidence="1" key="2">
    <citation type="submission" date="2020-07" db="EMBL/GenBank/DDBJ databases">
        <authorList>
            <person name="Vera ALvarez R."/>
            <person name="Arias-Moreno D.M."/>
            <person name="Jimenez-Jacinto V."/>
            <person name="Jimenez-Bremont J.F."/>
            <person name="Swaminathan K."/>
            <person name="Moose S.P."/>
            <person name="Guerrero-Gonzalez M.L."/>
            <person name="Marino-Ramirez L."/>
            <person name="Landsman D."/>
            <person name="Rodriguez-Kessler M."/>
            <person name="Delgado-Sanchez P."/>
        </authorList>
    </citation>
    <scope>NUCLEOTIDE SEQUENCE</scope>
    <source>
        <tissue evidence="1">Cladode</tissue>
    </source>
</reference>
<evidence type="ECO:0000313" key="1">
    <source>
        <dbReference type="EMBL" id="MBA4667715.1"/>
    </source>
</evidence>
<dbReference type="PANTHER" id="PTHR47780:SF1">
    <property type="entry name" value="PROTEIN SET DOMAIN GROUP 41"/>
    <property type="match status" value="1"/>
</dbReference>
<dbReference type="GO" id="GO:0032259">
    <property type="term" value="P:methylation"/>
    <property type="evidence" value="ECO:0007669"/>
    <property type="project" value="UniProtKB-KW"/>
</dbReference>
<proteinExistence type="predicted"/>
<name>A0A7C9AK67_OPUST</name>
<dbReference type="EC" id="2.1.1.354" evidence="1"/>
<dbReference type="PANTHER" id="PTHR47780">
    <property type="entry name" value="PROTEIN SET DOMAIN GROUP 41"/>
    <property type="match status" value="1"/>
</dbReference>
<reference evidence="1" key="1">
    <citation type="journal article" date="2013" name="J. Plant Res.">
        <title>Effect of fungi and light on seed germination of three Opuntia species from semiarid lands of central Mexico.</title>
        <authorList>
            <person name="Delgado-Sanchez P."/>
            <person name="Jimenez-Bremont J.F."/>
            <person name="Guerrero-Gonzalez Mde L."/>
            <person name="Flores J."/>
        </authorList>
    </citation>
    <scope>NUCLEOTIDE SEQUENCE</scope>
    <source>
        <tissue evidence="1">Cladode</tissue>
    </source>
</reference>
<keyword evidence="1" id="KW-0489">Methyltransferase</keyword>
<protein>
    <submittedName>
        <fullName evidence="1">[histone H3]-lysine(4) N-trimethyltransferase</fullName>
        <ecNumber evidence="1">2.1.1.354</ecNumber>
    </submittedName>
</protein>
<dbReference type="EMBL" id="GISG01236792">
    <property type="protein sequence ID" value="MBA4667715.1"/>
    <property type="molecule type" value="Transcribed_RNA"/>
</dbReference>